<accession>A0A7J7M9Z5</accession>
<dbReference type="Proteomes" id="UP000541444">
    <property type="component" value="Unassembled WGS sequence"/>
</dbReference>
<gene>
    <name evidence="2" type="ORF">GIB67_021764</name>
</gene>
<dbReference type="PANTHER" id="PTHR10492:SF57">
    <property type="entry name" value="ATP-DEPENDENT DNA HELICASE"/>
    <property type="match status" value="1"/>
</dbReference>
<feature type="domain" description="Helitron helicase-like" evidence="1">
    <location>
        <begin position="92"/>
        <end position="194"/>
    </location>
</feature>
<evidence type="ECO:0000259" key="1">
    <source>
        <dbReference type="Pfam" id="PF14214"/>
    </source>
</evidence>
<sequence length="452" mass="53243">MEYNPFVRIYRQAYEVLNDAYSADNQDVNVHAHLHYSLRTNRRHYNLPSTEEITVILPGDGQESPSIRDIIIYLRGGHELMQISEYHPIYLQMYYVLLFPHREMGGPRHMSEIFQDSMATTHHNNHLDIFLTMMANPNWPEIKRALLPHQTATDIPDLVTSVFELKRRALMKEKKGKAFGPVVVYVYTKNLQPRIISAEFPDESIDLALYQTIKRCMIHGPCGTRNLRMACMENGKCIKRYLRIYTKTITIDTDGYPVYRLRETDIVYKLANGQQVYNRDVVPHNLYLTRMFDCHINVEVCVEVQCVKYIHKYIYKGHDRYTLVFYVDDEIQQYLDARYISPSKAAWRLFRHSLHEENPSVTRLALHFPKMYNVVYDEREPIENVISRAQDQRSTLTGFFEYCVTCNTATTYTYQKFPEFHTWHKKPCIWLPGVGPKSIGIIYFVPPNSKER</sequence>
<reference evidence="2 3" key="1">
    <citation type="journal article" date="2020" name="IScience">
        <title>Genome Sequencing of the Endangered Kingdonia uniflora (Circaeasteraceae, Ranunculales) Reveals Potential Mechanisms of Evolutionary Specialization.</title>
        <authorList>
            <person name="Sun Y."/>
            <person name="Deng T."/>
            <person name="Zhang A."/>
            <person name="Moore M.J."/>
            <person name="Landis J.B."/>
            <person name="Lin N."/>
            <person name="Zhang H."/>
            <person name="Zhang X."/>
            <person name="Huang J."/>
            <person name="Zhang X."/>
            <person name="Sun H."/>
            <person name="Wang H."/>
        </authorList>
    </citation>
    <scope>NUCLEOTIDE SEQUENCE [LARGE SCALE GENOMIC DNA]</scope>
    <source>
        <strain evidence="2">TB1705</strain>
        <tissue evidence="2">Leaf</tissue>
    </source>
</reference>
<dbReference type="OrthoDB" id="1304457at2759"/>
<dbReference type="Pfam" id="PF14214">
    <property type="entry name" value="Helitron_like_N"/>
    <property type="match status" value="1"/>
</dbReference>
<dbReference type="AlphaFoldDB" id="A0A7J7M9Z5"/>
<dbReference type="InterPro" id="IPR025476">
    <property type="entry name" value="Helitron_helicase-like"/>
</dbReference>
<name>A0A7J7M9Z5_9MAGN</name>
<keyword evidence="3" id="KW-1185">Reference proteome</keyword>
<protein>
    <recommendedName>
        <fullName evidence="1">Helitron helicase-like domain-containing protein</fullName>
    </recommendedName>
</protein>
<evidence type="ECO:0000313" key="3">
    <source>
        <dbReference type="Proteomes" id="UP000541444"/>
    </source>
</evidence>
<proteinExistence type="predicted"/>
<evidence type="ECO:0000313" key="2">
    <source>
        <dbReference type="EMBL" id="KAF6151578.1"/>
    </source>
</evidence>
<dbReference type="PANTHER" id="PTHR10492">
    <property type="match status" value="1"/>
</dbReference>
<comment type="caution">
    <text evidence="2">The sequence shown here is derived from an EMBL/GenBank/DDBJ whole genome shotgun (WGS) entry which is preliminary data.</text>
</comment>
<organism evidence="2 3">
    <name type="scientific">Kingdonia uniflora</name>
    <dbReference type="NCBI Taxonomy" id="39325"/>
    <lineage>
        <taxon>Eukaryota</taxon>
        <taxon>Viridiplantae</taxon>
        <taxon>Streptophyta</taxon>
        <taxon>Embryophyta</taxon>
        <taxon>Tracheophyta</taxon>
        <taxon>Spermatophyta</taxon>
        <taxon>Magnoliopsida</taxon>
        <taxon>Ranunculales</taxon>
        <taxon>Circaeasteraceae</taxon>
        <taxon>Kingdonia</taxon>
    </lineage>
</organism>
<dbReference type="EMBL" id="JACGCM010001686">
    <property type="protein sequence ID" value="KAF6151578.1"/>
    <property type="molecule type" value="Genomic_DNA"/>
</dbReference>